<dbReference type="Proteomes" id="UP000596063">
    <property type="component" value="Chromosome"/>
</dbReference>
<reference evidence="1 2" key="1">
    <citation type="submission" date="2020-12" db="EMBL/GenBank/DDBJ databases">
        <authorList>
            <person name="Shan Y."/>
        </authorList>
    </citation>
    <scope>NUCLEOTIDE SEQUENCE [LARGE SCALE GENOMIC DNA]</scope>
    <source>
        <strain evidence="2">csc3.9</strain>
    </source>
</reference>
<proteinExistence type="predicted"/>
<name>A0A7T4UP67_9GAMM</name>
<dbReference type="KEGG" id="snan:I6N98_13340"/>
<evidence type="ECO:0000313" key="1">
    <source>
        <dbReference type="EMBL" id="QQD17343.1"/>
    </source>
</evidence>
<keyword evidence="2" id="KW-1185">Reference proteome</keyword>
<protein>
    <submittedName>
        <fullName evidence="1">Uncharacterized protein</fullName>
    </submittedName>
</protein>
<dbReference type="AlphaFoldDB" id="A0A7T4UP67"/>
<evidence type="ECO:0000313" key="2">
    <source>
        <dbReference type="Proteomes" id="UP000596063"/>
    </source>
</evidence>
<organism evidence="1 2">
    <name type="scientific">Spongiibacter nanhainus</name>
    <dbReference type="NCBI Taxonomy" id="2794344"/>
    <lineage>
        <taxon>Bacteria</taxon>
        <taxon>Pseudomonadati</taxon>
        <taxon>Pseudomonadota</taxon>
        <taxon>Gammaproteobacteria</taxon>
        <taxon>Cellvibrionales</taxon>
        <taxon>Spongiibacteraceae</taxon>
        <taxon>Spongiibacter</taxon>
    </lineage>
</organism>
<gene>
    <name evidence="1" type="ORF">I6N98_13340</name>
</gene>
<dbReference type="EMBL" id="CP066167">
    <property type="protein sequence ID" value="QQD17343.1"/>
    <property type="molecule type" value="Genomic_DNA"/>
</dbReference>
<sequence length="119" mass="12682">MPGIWPCVSIDDEHYDDGGIRSGEKADFAKGTKNVLIISPAGVDNPALPRSNLRDEIALLESTGSMVTLISPDASSKTAMGKIPLVPSKRAAAAKSGFEQGCRFTSTVMTSIWVETFPR</sequence>
<accession>A0A7T4UP67</accession>